<gene>
    <name evidence="1" type="ORF">SAMN05216361_1915</name>
</gene>
<dbReference type="OrthoDB" id="5900133at2"/>
<keyword evidence="2" id="KW-1185">Reference proteome</keyword>
<evidence type="ECO:0000313" key="1">
    <source>
        <dbReference type="EMBL" id="SHG34792.1"/>
    </source>
</evidence>
<organism evidence="1 2">
    <name type="scientific">Marisediminitalea aggregata</name>
    <dbReference type="NCBI Taxonomy" id="634436"/>
    <lineage>
        <taxon>Bacteria</taxon>
        <taxon>Pseudomonadati</taxon>
        <taxon>Pseudomonadota</taxon>
        <taxon>Gammaproteobacteria</taxon>
        <taxon>Alteromonadales</taxon>
        <taxon>Alteromonadaceae</taxon>
        <taxon>Marisediminitalea</taxon>
    </lineage>
</organism>
<name>A0A1M5J2N1_9ALTE</name>
<reference evidence="2" key="1">
    <citation type="submission" date="2016-11" db="EMBL/GenBank/DDBJ databases">
        <authorList>
            <person name="Varghese N."/>
            <person name="Submissions S."/>
        </authorList>
    </citation>
    <scope>NUCLEOTIDE SEQUENCE [LARGE SCALE GENOMIC DNA]</scope>
    <source>
        <strain evidence="2">CGMCC 1.8995</strain>
    </source>
</reference>
<sequence>MLGDILNKHKGNSKLLKNFKKYKKHRAKPLLFSNFSTHFRWLILALFLGLVTGCGDLFEPTIKTICEDYPHFCSDLNQDGWCRAEKSNIIRHRYDHQNDDSERPKYDLLIHLENYDACISKASQIQHKKYREREFGRKEAAVTANKALRQLVWQTRNSADPYVSYYQWSRFGHEDAKERFVRAAQAGVFSEPKYYVDLASIQVATDPIAARNALFMALSHYANVDTEIDGSISSQLASLSLEMENYRMAYVWTKVTNHFAKNIDDSQLVALATQFSLPVDILDQLSGDIIDAISGRDFDAQAMKIDQL</sequence>
<accession>A0A1M5J2N1</accession>
<dbReference type="Pfam" id="PF11207">
    <property type="entry name" value="DUF2989"/>
    <property type="match status" value="1"/>
</dbReference>
<proteinExistence type="predicted"/>
<dbReference type="InterPro" id="IPR021372">
    <property type="entry name" value="DUF2989"/>
</dbReference>
<evidence type="ECO:0008006" key="3">
    <source>
        <dbReference type="Google" id="ProtNLM"/>
    </source>
</evidence>
<evidence type="ECO:0000313" key="2">
    <source>
        <dbReference type="Proteomes" id="UP000184520"/>
    </source>
</evidence>
<dbReference type="EMBL" id="FQWD01000003">
    <property type="protein sequence ID" value="SHG34792.1"/>
    <property type="molecule type" value="Genomic_DNA"/>
</dbReference>
<dbReference type="AlphaFoldDB" id="A0A1M5J2N1"/>
<dbReference type="Proteomes" id="UP000184520">
    <property type="component" value="Unassembled WGS sequence"/>
</dbReference>
<protein>
    <recommendedName>
        <fullName evidence="3">DUF2989 domain-containing protein</fullName>
    </recommendedName>
</protein>